<evidence type="ECO:0000313" key="10">
    <source>
        <dbReference type="Proteomes" id="UP000289340"/>
    </source>
</evidence>
<dbReference type="GO" id="GO:0005794">
    <property type="term" value="C:Golgi apparatus"/>
    <property type="evidence" value="ECO:0007669"/>
    <property type="project" value="TreeGrafter"/>
</dbReference>
<evidence type="ECO:0000256" key="5">
    <source>
        <dbReference type="ARBA" id="ARBA00022989"/>
    </source>
</evidence>
<feature type="compositionally biased region" description="Low complexity" evidence="8">
    <location>
        <begin position="13"/>
        <end position="22"/>
    </location>
</feature>
<dbReference type="Proteomes" id="UP000289340">
    <property type="component" value="Chromosome 17"/>
</dbReference>
<dbReference type="GO" id="GO:0016192">
    <property type="term" value="P:vesicle-mediated transport"/>
    <property type="evidence" value="ECO:0007669"/>
    <property type="project" value="TreeGrafter"/>
</dbReference>
<evidence type="ECO:0000256" key="2">
    <source>
        <dbReference type="ARBA" id="ARBA00004127"/>
    </source>
</evidence>
<comment type="similarity">
    <text evidence="3 7">Belongs to the PRA1 family.</text>
</comment>
<feature type="region of interest" description="Disordered" evidence="8">
    <location>
        <begin position="1"/>
        <end position="22"/>
    </location>
</feature>
<keyword evidence="4 7" id="KW-0812">Transmembrane</keyword>
<dbReference type="GO" id="GO:0005783">
    <property type="term" value="C:endoplasmic reticulum"/>
    <property type="evidence" value="ECO:0007669"/>
    <property type="project" value="TreeGrafter"/>
</dbReference>
<gene>
    <name evidence="9" type="ORF">D0Y65_046296</name>
</gene>
<dbReference type="InterPro" id="IPR004895">
    <property type="entry name" value="Prenylated_rab_accept_PRA1"/>
</dbReference>
<evidence type="ECO:0000313" key="9">
    <source>
        <dbReference type="EMBL" id="RZB57556.1"/>
    </source>
</evidence>
<dbReference type="PANTHER" id="PTHR19317">
    <property type="entry name" value="PRENYLATED RAB ACCEPTOR 1-RELATED"/>
    <property type="match status" value="1"/>
</dbReference>
<keyword evidence="7" id="KW-0813">Transport</keyword>
<comment type="function">
    <text evidence="1 7">May be involved in both secretory and endocytic intracellular trafficking in the endosomal/prevacuolar compartments.</text>
</comment>
<evidence type="ECO:0000256" key="7">
    <source>
        <dbReference type="RuleBase" id="RU363107"/>
    </source>
</evidence>
<feature type="transmembrane region" description="Helical" evidence="7">
    <location>
        <begin position="75"/>
        <end position="94"/>
    </location>
</feature>
<protein>
    <recommendedName>
        <fullName evidence="7">PRA1 family protein</fullName>
    </recommendedName>
</protein>
<dbReference type="Pfam" id="PF03208">
    <property type="entry name" value="PRA1"/>
    <property type="match status" value="1"/>
</dbReference>
<accession>A0A445G8R3</accession>
<sequence>MSLASFPKPHYGSLPSPSSSNSTTYFVTCATTSTRSSFATHQPWEEVFTLYSFTHPYSIEEATMRVRRNLDHFRMNYSMMVLFVLFLSLLWHPFSIIMGQVPNQYPFLYFFPILEGCSTQIRLAMDCFRKCLLGYHIENIQVLYLKKQLRARQISEQQINKVEELWKKNPDAFFEDLEKLGVDDGPQSVALKMKMHIMCLGIRMAC</sequence>
<proteinExistence type="inferred from homology"/>
<keyword evidence="10" id="KW-1185">Reference proteome</keyword>
<evidence type="ECO:0000256" key="4">
    <source>
        <dbReference type="ARBA" id="ARBA00022692"/>
    </source>
</evidence>
<evidence type="ECO:0000256" key="1">
    <source>
        <dbReference type="ARBA" id="ARBA00002501"/>
    </source>
</evidence>
<dbReference type="AlphaFoldDB" id="A0A445G8R3"/>
<dbReference type="EMBL" id="QZWG01000017">
    <property type="protein sequence ID" value="RZB57556.1"/>
    <property type="molecule type" value="Genomic_DNA"/>
</dbReference>
<keyword evidence="6 7" id="KW-0472">Membrane</keyword>
<dbReference type="GO" id="GO:0016020">
    <property type="term" value="C:membrane"/>
    <property type="evidence" value="ECO:0007669"/>
    <property type="project" value="UniProtKB-SubCell"/>
</dbReference>
<name>A0A445G8R3_GLYSO</name>
<organism evidence="9 10">
    <name type="scientific">Glycine soja</name>
    <name type="common">Wild soybean</name>
    <dbReference type="NCBI Taxonomy" id="3848"/>
    <lineage>
        <taxon>Eukaryota</taxon>
        <taxon>Viridiplantae</taxon>
        <taxon>Streptophyta</taxon>
        <taxon>Embryophyta</taxon>
        <taxon>Tracheophyta</taxon>
        <taxon>Spermatophyta</taxon>
        <taxon>Magnoliopsida</taxon>
        <taxon>eudicotyledons</taxon>
        <taxon>Gunneridae</taxon>
        <taxon>Pentapetalae</taxon>
        <taxon>rosids</taxon>
        <taxon>fabids</taxon>
        <taxon>Fabales</taxon>
        <taxon>Fabaceae</taxon>
        <taxon>Papilionoideae</taxon>
        <taxon>50 kb inversion clade</taxon>
        <taxon>NPAAA clade</taxon>
        <taxon>indigoferoid/millettioid clade</taxon>
        <taxon>Phaseoleae</taxon>
        <taxon>Glycine</taxon>
        <taxon>Glycine subgen. Soja</taxon>
    </lineage>
</organism>
<comment type="subcellular location">
    <subcellularLocation>
        <location evidence="2">Endomembrane system</location>
        <topology evidence="2">Multi-pass membrane protein</topology>
    </subcellularLocation>
    <subcellularLocation>
        <location evidence="7">Membrane</location>
        <topology evidence="7">Multi-pass membrane protein</topology>
    </subcellularLocation>
</comment>
<evidence type="ECO:0000256" key="6">
    <source>
        <dbReference type="ARBA" id="ARBA00023136"/>
    </source>
</evidence>
<comment type="caution">
    <text evidence="7">Lacks conserved residue(s) required for the propagation of feature annotation.</text>
</comment>
<reference evidence="9 10" key="1">
    <citation type="submission" date="2018-09" db="EMBL/GenBank/DDBJ databases">
        <title>A high-quality reference genome of wild soybean provides a powerful tool to mine soybean genomes.</title>
        <authorList>
            <person name="Xie M."/>
            <person name="Chung C.Y.L."/>
            <person name="Li M.-W."/>
            <person name="Wong F.-L."/>
            <person name="Chan T.-F."/>
            <person name="Lam H.-M."/>
        </authorList>
    </citation>
    <scope>NUCLEOTIDE SEQUENCE [LARGE SCALE GENOMIC DNA]</scope>
    <source>
        <strain evidence="10">cv. W05</strain>
        <tissue evidence="9">Hypocotyl of etiolated seedlings</tissue>
    </source>
</reference>
<evidence type="ECO:0000256" key="8">
    <source>
        <dbReference type="SAM" id="MobiDB-lite"/>
    </source>
</evidence>
<evidence type="ECO:0000256" key="3">
    <source>
        <dbReference type="ARBA" id="ARBA00006483"/>
    </source>
</evidence>
<comment type="caution">
    <text evidence="9">The sequence shown here is derived from an EMBL/GenBank/DDBJ whole genome shotgun (WGS) entry which is preliminary data.</text>
</comment>
<dbReference type="PANTHER" id="PTHR19317:SF84">
    <property type="entry name" value="PRA1 FAMILY PROTEIN"/>
    <property type="match status" value="1"/>
</dbReference>
<keyword evidence="5 7" id="KW-1133">Transmembrane helix</keyword>